<protein>
    <submittedName>
        <fullName evidence="3">Uncharacterized protein</fullName>
    </submittedName>
</protein>
<keyword evidence="2" id="KW-0812">Transmembrane</keyword>
<dbReference type="Proteomes" id="UP001601442">
    <property type="component" value="Unassembled WGS sequence"/>
</dbReference>
<reference evidence="3 4" key="1">
    <citation type="submission" date="2024-10" db="EMBL/GenBank/DDBJ databases">
        <title>The Natural Products Discovery Center: Release of the First 8490 Sequenced Strains for Exploring Actinobacteria Biosynthetic Diversity.</title>
        <authorList>
            <person name="Kalkreuter E."/>
            <person name="Kautsar S.A."/>
            <person name="Yang D."/>
            <person name="Bader C.D."/>
            <person name="Teijaro C.N."/>
            <person name="Fluegel L."/>
            <person name="Davis C.M."/>
            <person name="Simpson J.R."/>
            <person name="Lauterbach L."/>
            <person name="Steele A.D."/>
            <person name="Gui C."/>
            <person name="Meng S."/>
            <person name="Li G."/>
            <person name="Viehrig K."/>
            <person name="Ye F."/>
            <person name="Su P."/>
            <person name="Kiefer A.F."/>
            <person name="Nichols A."/>
            <person name="Cepeda A.J."/>
            <person name="Yan W."/>
            <person name="Fan B."/>
            <person name="Jiang Y."/>
            <person name="Adhikari A."/>
            <person name="Zheng C.-J."/>
            <person name="Schuster L."/>
            <person name="Cowan T.M."/>
            <person name="Smanski M.J."/>
            <person name="Chevrette M.G."/>
            <person name="De Carvalho L.P.S."/>
            <person name="Shen B."/>
        </authorList>
    </citation>
    <scope>NUCLEOTIDE SEQUENCE [LARGE SCALE GENOMIC DNA]</scope>
    <source>
        <strain evidence="3 4">NPDC004119</strain>
    </source>
</reference>
<evidence type="ECO:0000256" key="2">
    <source>
        <dbReference type="SAM" id="Phobius"/>
    </source>
</evidence>
<evidence type="ECO:0000313" key="3">
    <source>
        <dbReference type="EMBL" id="MFF0496821.1"/>
    </source>
</evidence>
<keyword evidence="2" id="KW-1133">Transmembrane helix</keyword>
<sequence length="210" mass="23138">MSDASPFVSAALLAVGAGVGFLPTYVIERSKRRYALLTRWDVPLFELCKQFTGTSRRLVHLAHRIDRVDDKSAQLRLIEEQHRELRGVFEQLRLVGSRPLLEAGRLIIHHSWSLRVLAESGKDPRAERWPEMAPDKRVAEATQKFLEAARKQLGVPDPDVVLEDPMPKEAAEIPSDTKGLSSNGGTPRDDGAAAPSGTSPVSVQQESAQS</sequence>
<feature type="transmembrane region" description="Helical" evidence="2">
    <location>
        <begin position="6"/>
        <end position="27"/>
    </location>
</feature>
<evidence type="ECO:0000256" key="1">
    <source>
        <dbReference type="SAM" id="MobiDB-lite"/>
    </source>
</evidence>
<name>A0ABW6P0J0_9NOCA</name>
<dbReference type="RefSeq" id="WP_387392691.1">
    <property type="nucleotide sequence ID" value="NZ_JBIAMT010000002.1"/>
</dbReference>
<accession>A0ABW6P0J0</accession>
<dbReference type="EMBL" id="JBIAMT010000002">
    <property type="protein sequence ID" value="MFF0496821.1"/>
    <property type="molecule type" value="Genomic_DNA"/>
</dbReference>
<feature type="region of interest" description="Disordered" evidence="1">
    <location>
        <begin position="149"/>
        <end position="210"/>
    </location>
</feature>
<organism evidence="3 4">
    <name type="scientific">Nocardia aobensis</name>
    <dbReference type="NCBI Taxonomy" id="257277"/>
    <lineage>
        <taxon>Bacteria</taxon>
        <taxon>Bacillati</taxon>
        <taxon>Actinomycetota</taxon>
        <taxon>Actinomycetes</taxon>
        <taxon>Mycobacteriales</taxon>
        <taxon>Nocardiaceae</taxon>
        <taxon>Nocardia</taxon>
    </lineage>
</organism>
<gene>
    <name evidence="3" type="ORF">ACFYU5_10490</name>
</gene>
<proteinExistence type="predicted"/>
<evidence type="ECO:0000313" key="4">
    <source>
        <dbReference type="Proteomes" id="UP001601442"/>
    </source>
</evidence>
<feature type="compositionally biased region" description="Polar residues" evidence="1">
    <location>
        <begin position="196"/>
        <end position="210"/>
    </location>
</feature>
<keyword evidence="2" id="KW-0472">Membrane</keyword>
<keyword evidence="4" id="KW-1185">Reference proteome</keyword>
<comment type="caution">
    <text evidence="3">The sequence shown here is derived from an EMBL/GenBank/DDBJ whole genome shotgun (WGS) entry which is preliminary data.</text>
</comment>